<protein>
    <submittedName>
        <fullName evidence="1">Uncharacterized protein</fullName>
    </submittedName>
</protein>
<reference evidence="1" key="1">
    <citation type="submission" date="2018-02" db="EMBL/GenBank/DDBJ databases">
        <title>Rhizophora mucronata_Transcriptome.</title>
        <authorList>
            <person name="Meera S.P."/>
            <person name="Sreeshan A."/>
            <person name="Augustine A."/>
        </authorList>
    </citation>
    <scope>NUCLEOTIDE SEQUENCE</scope>
    <source>
        <tissue evidence="1">Leaf</tissue>
    </source>
</reference>
<name>A0A2P2NEL7_RHIMU</name>
<accession>A0A2P2NEL7</accession>
<evidence type="ECO:0000313" key="1">
    <source>
        <dbReference type="EMBL" id="MBX40936.1"/>
    </source>
</evidence>
<organism evidence="1">
    <name type="scientific">Rhizophora mucronata</name>
    <name type="common">Asiatic mangrove</name>
    <dbReference type="NCBI Taxonomy" id="61149"/>
    <lineage>
        <taxon>Eukaryota</taxon>
        <taxon>Viridiplantae</taxon>
        <taxon>Streptophyta</taxon>
        <taxon>Embryophyta</taxon>
        <taxon>Tracheophyta</taxon>
        <taxon>Spermatophyta</taxon>
        <taxon>Magnoliopsida</taxon>
        <taxon>eudicotyledons</taxon>
        <taxon>Gunneridae</taxon>
        <taxon>Pentapetalae</taxon>
        <taxon>rosids</taxon>
        <taxon>fabids</taxon>
        <taxon>Malpighiales</taxon>
        <taxon>Rhizophoraceae</taxon>
        <taxon>Rhizophora</taxon>
    </lineage>
</organism>
<dbReference type="AlphaFoldDB" id="A0A2P2NEL7"/>
<sequence length="25" mass="2811">MKLLNVQNLTKKASNSHSQVCIKII</sequence>
<dbReference type="EMBL" id="GGEC01060452">
    <property type="protein sequence ID" value="MBX40936.1"/>
    <property type="molecule type" value="Transcribed_RNA"/>
</dbReference>
<proteinExistence type="predicted"/>